<evidence type="ECO:0000256" key="6">
    <source>
        <dbReference type="SAM" id="Phobius"/>
    </source>
</evidence>
<dbReference type="Pfam" id="PF03311">
    <property type="entry name" value="Cornichon"/>
    <property type="match status" value="1"/>
</dbReference>
<keyword evidence="3 6" id="KW-0812">Transmembrane</keyword>
<reference evidence="8" key="1">
    <citation type="submission" date="2017-08" db="EMBL/GenBank/DDBJ databases">
        <authorList>
            <person name="Polle J.E."/>
            <person name="Barry K."/>
            <person name="Cushman J."/>
            <person name="Schmutz J."/>
            <person name="Tran D."/>
            <person name="Hathwaick L.T."/>
            <person name="Yim W.C."/>
            <person name="Jenkins J."/>
            <person name="Mckie-Krisberg Z.M."/>
            <person name="Prochnik S."/>
            <person name="Lindquist E."/>
            <person name="Dockter R.B."/>
            <person name="Adam C."/>
            <person name="Molina H."/>
            <person name="Bunkerborg J."/>
            <person name="Jin E."/>
            <person name="Buchheim M."/>
            <person name="Magnuson J."/>
        </authorList>
    </citation>
    <scope>NUCLEOTIDE SEQUENCE</scope>
    <source>
        <strain evidence="8">CCAP 19/18</strain>
    </source>
</reference>
<evidence type="ECO:0000256" key="3">
    <source>
        <dbReference type="ARBA" id="ARBA00022692"/>
    </source>
</evidence>
<dbReference type="SMART" id="SM01398">
    <property type="entry name" value="Cornichon"/>
    <property type="match status" value="1"/>
</dbReference>
<evidence type="ECO:0000256" key="5">
    <source>
        <dbReference type="ARBA" id="ARBA00023136"/>
    </source>
</evidence>
<feature type="transmembrane region" description="Helical" evidence="6">
    <location>
        <begin position="111"/>
        <end position="129"/>
    </location>
</feature>
<feature type="signal peptide" evidence="7">
    <location>
        <begin position="1"/>
        <end position="20"/>
    </location>
</feature>
<organism evidence="8 9">
    <name type="scientific">Dunaliella salina</name>
    <name type="common">Green alga</name>
    <name type="synonym">Protococcus salinus</name>
    <dbReference type="NCBI Taxonomy" id="3046"/>
    <lineage>
        <taxon>Eukaryota</taxon>
        <taxon>Viridiplantae</taxon>
        <taxon>Chlorophyta</taxon>
        <taxon>core chlorophytes</taxon>
        <taxon>Chlorophyceae</taxon>
        <taxon>CS clade</taxon>
        <taxon>Chlamydomonadales</taxon>
        <taxon>Dunaliellaceae</taxon>
        <taxon>Dunaliella</taxon>
    </lineage>
</organism>
<evidence type="ECO:0000256" key="4">
    <source>
        <dbReference type="ARBA" id="ARBA00022989"/>
    </source>
</evidence>
<dbReference type="Proteomes" id="UP000815325">
    <property type="component" value="Unassembled WGS sequence"/>
</dbReference>
<sequence length="159" mass="17987">MSWTLFVFLLSSILQTGLLGRSMYGLLSIADLEQDFINPYDLSKKLNNFVMVEYGAQLLMTVVLLLGGRWFIGLVQVGLSAYMVWLYINKKYLLDATDAFKEAKSHKTRRSIIFGVNAVSMIFLVYMLIHTFVHTMLSSGARETAKQLFKEAATSVHGF</sequence>
<keyword evidence="9" id="KW-1185">Reference proteome</keyword>
<comment type="subcellular location">
    <subcellularLocation>
        <location evidence="1">Membrane</location>
        <topology evidence="1">Multi-pass membrane protein</topology>
    </subcellularLocation>
</comment>
<protein>
    <submittedName>
        <fullName evidence="8">Cornichon protein-domain-containing protein</fullName>
    </submittedName>
</protein>
<comment type="similarity">
    <text evidence="2">Belongs to the cornichon family.</text>
</comment>
<dbReference type="EMBL" id="MU069446">
    <property type="protein sequence ID" value="KAF5843215.1"/>
    <property type="molecule type" value="Genomic_DNA"/>
</dbReference>
<proteinExistence type="inferred from homology"/>
<evidence type="ECO:0000313" key="8">
    <source>
        <dbReference type="EMBL" id="KAF5843215.1"/>
    </source>
</evidence>
<accession>A0ABQ7H8S0</accession>
<dbReference type="InterPro" id="IPR003377">
    <property type="entry name" value="Cornichon"/>
</dbReference>
<evidence type="ECO:0000256" key="7">
    <source>
        <dbReference type="SAM" id="SignalP"/>
    </source>
</evidence>
<feature type="transmembrane region" description="Helical" evidence="6">
    <location>
        <begin position="56"/>
        <end position="85"/>
    </location>
</feature>
<evidence type="ECO:0000256" key="2">
    <source>
        <dbReference type="ARBA" id="ARBA00010095"/>
    </source>
</evidence>
<keyword evidence="5 6" id="KW-0472">Membrane</keyword>
<evidence type="ECO:0000256" key="1">
    <source>
        <dbReference type="ARBA" id="ARBA00004141"/>
    </source>
</evidence>
<gene>
    <name evidence="8" type="ORF">DUNSADRAFT_891</name>
</gene>
<keyword evidence="4 6" id="KW-1133">Transmembrane helix</keyword>
<comment type="caution">
    <text evidence="8">The sequence shown here is derived from an EMBL/GenBank/DDBJ whole genome shotgun (WGS) entry which is preliminary data.</text>
</comment>
<feature type="chain" id="PRO_5045828215" evidence="7">
    <location>
        <begin position="21"/>
        <end position="159"/>
    </location>
</feature>
<evidence type="ECO:0000313" key="9">
    <source>
        <dbReference type="Proteomes" id="UP000815325"/>
    </source>
</evidence>
<dbReference type="PANTHER" id="PTHR12290">
    <property type="entry name" value="CORNICHON-RELATED"/>
    <property type="match status" value="1"/>
</dbReference>
<name>A0ABQ7H8S0_DUNSA</name>
<keyword evidence="7" id="KW-0732">Signal</keyword>